<proteinExistence type="predicted"/>
<dbReference type="Pfam" id="PF00436">
    <property type="entry name" value="SSB"/>
    <property type="match status" value="1"/>
</dbReference>
<dbReference type="SUPFAM" id="SSF50249">
    <property type="entry name" value="Nucleic acid-binding proteins"/>
    <property type="match status" value="1"/>
</dbReference>
<evidence type="ECO:0000313" key="5">
    <source>
        <dbReference type="Proteomes" id="UP000468735"/>
    </source>
</evidence>
<dbReference type="GO" id="GO:0003697">
    <property type="term" value="F:single-stranded DNA binding"/>
    <property type="evidence" value="ECO:0007669"/>
    <property type="project" value="InterPro"/>
</dbReference>
<dbReference type="CDD" id="cd04496">
    <property type="entry name" value="SSB_OBF"/>
    <property type="match status" value="1"/>
</dbReference>
<dbReference type="EMBL" id="WBMT01000009">
    <property type="protein sequence ID" value="KAB2347437.1"/>
    <property type="molecule type" value="Genomic_DNA"/>
</dbReference>
<name>A0A6H9Z2G9_9ACTN</name>
<evidence type="ECO:0000256" key="3">
    <source>
        <dbReference type="SAM" id="MobiDB-lite"/>
    </source>
</evidence>
<dbReference type="PROSITE" id="PS50935">
    <property type="entry name" value="SSB"/>
    <property type="match status" value="1"/>
</dbReference>
<evidence type="ECO:0000256" key="2">
    <source>
        <dbReference type="PROSITE-ProRule" id="PRU00252"/>
    </source>
</evidence>
<sequence>MKASHDDRSGGHVNEAQITVVGWIAAEPFYTITGNGTPFLSLRVGCTPRRFDRQSGLWKDVDTLFLTVNCWRQLADNVNASEFKRGYPVVVTGRLRIRQYEKDGHYRFSAEIEASTLGHDLSRGTADFRPVQRSGALSEEDRQVAHDAADQWAVAGPLAAPGETADQVTTEADQATTEADGAERGEDDKLDLRTEAA</sequence>
<evidence type="ECO:0000256" key="1">
    <source>
        <dbReference type="ARBA" id="ARBA00023125"/>
    </source>
</evidence>
<comment type="caution">
    <text evidence="4">The sequence shown here is derived from an EMBL/GenBank/DDBJ whole genome shotgun (WGS) entry which is preliminary data.</text>
</comment>
<dbReference type="AlphaFoldDB" id="A0A6H9Z2G9"/>
<keyword evidence="1 2" id="KW-0238">DNA-binding</keyword>
<protein>
    <submittedName>
        <fullName evidence="4">Single-stranded DNA-binding protein</fullName>
    </submittedName>
</protein>
<dbReference type="OrthoDB" id="9809878at2"/>
<organism evidence="4 5">
    <name type="scientific">Actinomadura rudentiformis</name>
    <dbReference type="NCBI Taxonomy" id="359158"/>
    <lineage>
        <taxon>Bacteria</taxon>
        <taxon>Bacillati</taxon>
        <taxon>Actinomycetota</taxon>
        <taxon>Actinomycetes</taxon>
        <taxon>Streptosporangiales</taxon>
        <taxon>Thermomonosporaceae</taxon>
        <taxon>Actinomadura</taxon>
    </lineage>
</organism>
<reference evidence="4 5" key="1">
    <citation type="submission" date="2019-09" db="EMBL/GenBank/DDBJ databases">
        <title>Actinomadura physcomitrii sp. nov., a novel actinomycete isolated from moss [Physcomitrium sphaericum (Ludw) Fuernr].</title>
        <authorList>
            <person name="Zhuang X."/>
            <person name="Liu C."/>
        </authorList>
    </citation>
    <scope>NUCLEOTIDE SEQUENCE [LARGE SCALE GENOMIC DNA]</scope>
    <source>
        <strain evidence="4 5">HMC1</strain>
    </source>
</reference>
<feature type="compositionally biased region" description="Low complexity" evidence="3">
    <location>
        <begin position="164"/>
        <end position="179"/>
    </location>
</feature>
<feature type="region of interest" description="Disordered" evidence="3">
    <location>
        <begin position="158"/>
        <end position="197"/>
    </location>
</feature>
<dbReference type="Proteomes" id="UP000468735">
    <property type="component" value="Unassembled WGS sequence"/>
</dbReference>
<evidence type="ECO:0000313" key="4">
    <source>
        <dbReference type="EMBL" id="KAB2347437.1"/>
    </source>
</evidence>
<feature type="compositionally biased region" description="Basic and acidic residues" evidence="3">
    <location>
        <begin position="181"/>
        <end position="197"/>
    </location>
</feature>
<accession>A0A6H9Z2G9</accession>
<dbReference type="InterPro" id="IPR000424">
    <property type="entry name" value="Primosome_PriB/ssb"/>
</dbReference>
<dbReference type="InterPro" id="IPR012340">
    <property type="entry name" value="NA-bd_OB-fold"/>
</dbReference>
<dbReference type="Gene3D" id="2.40.50.140">
    <property type="entry name" value="Nucleic acid-binding proteins"/>
    <property type="match status" value="1"/>
</dbReference>
<gene>
    <name evidence="4" type="ORF">F8566_20785</name>
</gene>
<keyword evidence="5" id="KW-1185">Reference proteome</keyword>